<proteinExistence type="predicted"/>
<sequence>MRKCLYSIEYDNIVVYDWDAKRDCIFVTYAEAQITRHKVAKLYKERFPQYKTKFKDFKIVKYLQETEAK</sequence>
<reference evidence="1" key="1">
    <citation type="journal article" date="2021" name="Proc. Natl. Acad. Sci. U.S.A.">
        <title>A Catalog of Tens of Thousands of Viruses from Human Metagenomes Reveals Hidden Associations with Chronic Diseases.</title>
        <authorList>
            <person name="Tisza M.J."/>
            <person name="Buck C.B."/>
        </authorList>
    </citation>
    <scope>NUCLEOTIDE SEQUENCE</scope>
    <source>
        <strain evidence="1">CtRRy11</strain>
    </source>
</reference>
<organism evidence="1">
    <name type="scientific">Myoviridae sp. ctRRy11</name>
    <dbReference type="NCBI Taxonomy" id="2826651"/>
    <lineage>
        <taxon>Viruses</taxon>
        <taxon>Duplodnaviria</taxon>
        <taxon>Heunggongvirae</taxon>
        <taxon>Uroviricota</taxon>
        <taxon>Caudoviricetes</taxon>
    </lineage>
</organism>
<protein>
    <submittedName>
        <fullName evidence="1">Uncharacterized protein</fullName>
    </submittedName>
</protein>
<dbReference type="EMBL" id="BK015012">
    <property type="protein sequence ID" value="DAD87041.1"/>
    <property type="molecule type" value="Genomic_DNA"/>
</dbReference>
<evidence type="ECO:0000313" key="1">
    <source>
        <dbReference type="EMBL" id="DAD87041.1"/>
    </source>
</evidence>
<accession>A0A8S5MXI9</accession>
<name>A0A8S5MXI9_9CAUD</name>